<dbReference type="EMBL" id="CP008956">
    <property type="protein sequence ID" value="QJQ03040.1"/>
    <property type="molecule type" value="Genomic_DNA"/>
</dbReference>
<name>A0A6M3ZYL2_9BURK</name>
<protein>
    <submittedName>
        <fullName evidence="2">Uncharacterized protein</fullName>
    </submittedName>
</protein>
<dbReference type="CDD" id="cd20746">
    <property type="entry name" value="FIX_Ntox15_NUC_DUF4112_RhsA-like"/>
    <property type="match status" value="1"/>
</dbReference>
<dbReference type="RefSeq" id="WP_017454455.1">
    <property type="nucleotide sequence ID" value="NZ_CP008956.1"/>
</dbReference>
<proteinExistence type="predicted"/>
<dbReference type="AlphaFoldDB" id="A0A6M3ZYL2"/>
<evidence type="ECO:0000313" key="3">
    <source>
        <dbReference type="Proteomes" id="UP000501648"/>
    </source>
</evidence>
<keyword evidence="1" id="KW-1133">Transmembrane helix</keyword>
<dbReference type="InterPro" id="IPR049802">
    <property type="entry name" value="RhsC-like_FIX"/>
</dbReference>
<gene>
    <name evidence="2" type="ORF">C798_23270</name>
</gene>
<keyword evidence="1" id="KW-0812">Transmembrane</keyword>
<evidence type="ECO:0000256" key="1">
    <source>
        <dbReference type="SAM" id="Phobius"/>
    </source>
</evidence>
<evidence type="ECO:0000313" key="2">
    <source>
        <dbReference type="EMBL" id="QJQ03040.1"/>
    </source>
</evidence>
<dbReference type="Proteomes" id="UP000501648">
    <property type="component" value="Chromosome"/>
</dbReference>
<accession>A0A6M3ZYL2</accession>
<keyword evidence="1" id="KW-0472">Membrane</keyword>
<sequence length="513" mass="55899">MSQPGNAPAGWTWSHFKAVCEDVSSWTWGTVQGAFNEKASLSQILVDAVIGMIPLVGDATAVRDLIAVLIGMADNEEKRNSTWEWVLLVVLLFALIPVIGGVVKGAGRIIIKVAQESSHLAEAARLAHMASGAKEVIEFLNRIGVKNAEKWLLQLRIADHSAELIGKFTNLMHTIDNVLKTARGKFAGLAPSLARRIDGLRAGLEKVAENGKKMIPTAIKELDQKLRDIQAYIRSGGETTSRVTLYELATGERVTTRAQERRLIEDGILPVRSGRGGFKQNPASPDLLDEIRKVYQHEPGYPNLMKYLDPETNIYNDIAAYSGKMFNRQLRDGETPFRLFGPECFTHGVLVKESRASGAYWGLGPPPKTAKEWREFAAVLDSFNGDGFMVVARVKGNNGPKAVVGTVAEQFGTRIPGQYLPGGATQAYIDMEASFKEALAKVGHDFWAGKGPAHVTVDDPATGMEFTFSATGWKDANGIWGYLHPPGTVTTQTARVGARENASKNNDQVFVSP</sequence>
<reference evidence="2 3" key="1">
    <citation type="journal article" date="2012" name="J. Bacteriol.">
        <title>Genome sequence of the pathogenic Herbaspirillum seropedicae strain Os34, isolated from rice roots.</title>
        <authorList>
            <person name="Ye W."/>
            <person name="Ye S."/>
            <person name="Liu J."/>
            <person name="Chang S."/>
            <person name="Chen M."/>
            <person name="Zhu B."/>
            <person name="Guo L."/>
            <person name="An Q."/>
        </authorList>
    </citation>
    <scope>NUCLEOTIDE SEQUENCE [LARGE SCALE GENOMIC DNA]</scope>
    <source>
        <strain evidence="2 3">Os34</strain>
    </source>
</reference>
<organism evidence="2 3">
    <name type="scientific">Herbaspirillum rubrisubalbicans Os34</name>
    <dbReference type="NCBI Taxonomy" id="1235827"/>
    <lineage>
        <taxon>Bacteria</taxon>
        <taxon>Pseudomonadati</taxon>
        <taxon>Pseudomonadota</taxon>
        <taxon>Betaproteobacteria</taxon>
        <taxon>Burkholderiales</taxon>
        <taxon>Oxalobacteraceae</taxon>
        <taxon>Herbaspirillum</taxon>
    </lineage>
</organism>
<feature type="transmembrane region" description="Helical" evidence="1">
    <location>
        <begin position="85"/>
        <end position="103"/>
    </location>
</feature>